<accession>A0A3E2VYZ5</accession>
<dbReference type="EMBL" id="QVEV01000007">
    <property type="protein sequence ID" value="RGC16723.1"/>
    <property type="molecule type" value="Genomic_DNA"/>
</dbReference>
<dbReference type="PANTHER" id="PTHR42951">
    <property type="entry name" value="METALLO-BETA-LACTAMASE DOMAIN-CONTAINING"/>
    <property type="match status" value="1"/>
</dbReference>
<dbReference type="InterPro" id="IPR050855">
    <property type="entry name" value="NDM-1-like"/>
</dbReference>
<dbReference type="SMART" id="SM00849">
    <property type="entry name" value="Lactamase_B"/>
    <property type="match status" value="1"/>
</dbReference>
<keyword evidence="2" id="KW-0378">Hydrolase</keyword>
<dbReference type="SUPFAM" id="SSF56281">
    <property type="entry name" value="Metallo-hydrolase/oxidoreductase"/>
    <property type="match status" value="1"/>
</dbReference>
<evidence type="ECO:0000259" key="1">
    <source>
        <dbReference type="SMART" id="SM00849"/>
    </source>
</evidence>
<comment type="caution">
    <text evidence="2">The sequence shown here is derived from an EMBL/GenBank/DDBJ whole genome shotgun (WGS) entry which is preliminary data.</text>
</comment>
<dbReference type="GO" id="GO:0016787">
    <property type="term" value="F:hydrolase activity"/>
    <property type="evidence" value="ECO:0007669"/>
    <property type="project" value="UniProtKB-KW"/>
</dbReference>
<dbReference type="InterPro" id="IPR036866">
    <property type="entry name" value="RibonucZ/Hydroxyglut_hydro"/>
</dbReference>
<dbReference type="Gene3D" id="3.60.15.10">
    <property type="entry name" value="Ribonuclease Z/Hydroxyacylglutathione hydrolase-like"/>
    <property type="match status" value="1"/>
</dbReference>
<gene>
    <name evidence="2" type="ORF">DXA38_06710</name>
</gene>
<dbReference type="InterPro" id="IPR001279">
    <property type="entry name" value="Metallo-B-lactamas"/>
</dbReference>
<proteinExistence type="predicted"/>
<sequence>MKKLQITETLNAYEFEELIPYKTYVYALIKDDTVYIIDTFCGSAYMEIIKSDYPNSSFIVINTHYHFDHIWGNYSFSDCPIYAHQSCREMIRRHGAQDLQEQAQYFQGVHKLIPPNHCFDGRQLTLSDGLLLLYTPGHTIDGISLYDQEQNALFVGDNLEKPLIQIEKGLLREYRQTLKDYLSLPVEHFYAGHTLYMTKADVADSLAYIHALLAGEPLYFNNAETQSMHAENMKLL</sequence>
<dbReference type="Proteomes" id="UP000260025">
    <property type="component" value="Unassembled WGS sequence"/>
</dbReference>
<dbReference type="AlphaFoldDB" id="A0A3E2VYZ5"/>
<reference evidence="2 3" key="1">
    <citation type="submission" date="2018-08" db="EMBL/GenBank/DDBJ databases">
        <title>A genome reference for cultivated species of the human gut microbiota.</title>
        <authorList>
            <person name="Zou Y."/>
            <person name="Xue W."/>
            <person name="Luo G."/>
        </authorList>
    </citation>
    <scope>NUCLEOTIDE SEQUENCE [LARGE SCALE GENOMIC DNA]</scope>
    <source>
        <strain evidence="2 3">OF01-2LB</strain>
    </source>
</reference>
<name>A0A3E2VYZ5_CLOIN</name>
<dbReference type="RefSeq" id="WP_117442502.1">
    <property type="nucleotide sequence ID" value="NZ_JAJFEN010000038.1"/>
</dbReference>
<dbReference type="OrthoDB" id="9761531at2"/>
<evidence type="ECO:0000313" key="2">
    <source>
        <dbReference type="EMBL" id="RGC16723.1"/>
    </source>
</evidence>
<feature type="domain" description="Metallo-beta-lactamase" evidence="1">
    <location>
        <begin position="22"/>
        <end position="193"/>
    </location>
</feature>
<organism evidence="2 3">
    <name type="scientific">Clostridium innocuum</name>
    <dbReference type="NCBI Taxonomy" id="1522"/>
    <lineage>
        <taxon>Bacteria</taxon>
        <taxon>Bacillati</taxon>
        <taxon>Bacillota</taxon>
        <taxon>Clostridia</taxon>
        <taxon>Eubacteriales</taxon>
        <taxon>Clostridiaceae</taxon>
        <taxon>Clostridium</taxon>
    </lineage>
</organism>
<dbReference type="Pfam" id="PF00753">
    <property type="entry name" value="Lactamase_B"/>
    <property type="match status" value="1"/>
</dbReference>
<protein>
    <submittedName>
        <fullName evidence="2">MBL fold metallo-hydrolase</fullName>
    </submittedName>
</protein>
<evidence type="ECO:0000313" key="3">
    <source>
        <dbReference type="Proteomes" id="UP000260025"/>
    </source>
</evidence>